<evidence type="ECO:0000256" key="7">
    <source>
        <dbReference type="ARBA" id="ARBA00023136"/>
    </source>
</evidence>
<feature type="transmembrane region" description="Helical" evidence="8">
    <location>
        <begin position="187"/>
        <end position="209"/>
    </location>
</feature>
<gene>
    <name evidence="9" type="ORF">RQP18_09945</name>
</gene>
<name>A0ABZ3CGH0_9STAP</name>
<evidence type="ECO:0000256" key="2">
    <source>
        <dbReference type="ARBA" id="ARBA00009142"/>
    </source>
</evidence>
<evidence type="ECO:0000256" key="5">
    <source>
        <dbReference type="ARBA" id="ARBA00022692"/>
    </source>
</evidence>
<reference evidence="10" key="1">
    <citation type="submission" date="2023-10" db="EMBL/GenBank/DDBJ databases">
        <title>Genome analysis and identification of Salinococcus sp. Bachu38 nov., a PGPR from the rhizosphere of Tamarix.</title>
        <authorList>
            <person name="Liang Z."/>
            <person name="Zhang X."/>
            <person name="Jia J."/>
            <person name="Chen X."/>
            <person name="Wang Y."/>
            <person name="Wang Q."/>
            <person name="Wang R."/>
        </authorList>
    </citation>
    <scope>NUCLEOTIDE SEQUENCE [LARGE SCALE GENOMIC DNA]</scope>
    <source>
        <strain evidence="10">Bachu38</strain>
    </source>
</reference>
<dbReference type="EMBL" id="CP138333">
    <property type="protein sequence ID" value="WZX28975.1"/>
    <property type="molecule type" value="Genomic_DNA"/>
</dbReference>
<evidence type="ECO:0000313" key="10">
    <source>
        <dbReference type="Proteomes" id="UP001455384"/>
    </source>
</evidence>
<proteinExistence type="inferred from homology"/>
<feature type="transmembrane region" description="Helical" evidence="8">
    <location>
        <begin position="163"/>
        <end position="181"/>
    </location>
</feature>
<evidence type="ECO:0000256" key="3">
    <source>
        <dbReference type="ARBA" id="ARBA00022448"/>
    </source>
</evidence>
<evidence type="ECO:0000256" key="1">
    <source>
        <dbReference type="ARBA" id="ARBA00004651"/>
    </source>
</evidence>
<feature type="transmembrane region" description="Helical" evidence="8">
    <location>
        <begin position="42"/>
        <end position="60"/>
    </location>
</feature>
<feature type="transmembrane region" description="Helical" evidence="8">
    <location>
        <begin position="72"/>
        <end position="92"/>
    </location>
</feature>
<organism evidence="9 10">
    <name type="scientific">Salinicoccus bachuensis</name>
    <dbReference type="NCBI Taxonomy" id="3136731"/>
    <lineage>
        <taxon>Bacteria</taxon>
        <taxon>Bacillati</taxon>
        <taxon>Bacillota</taxon>
        <taxon>Bacilli</taxon>
        <taxon>Bacillales</taxon>
        <taxon>Staphylococcaceae</taxon>
        <taxon>Salinicoccus</taxon>
    </lineage>
</organism>
<keyword evidence="5 8" id="KW-0812">Transmembrane</keyword>
<evidence type="ECO:0000313" key="9">
    <source>
        <dbReference type="EMBL" id="WZX28975.1"/>
    </source>
</evidence>
<keyword evidence="3" id="KW-0813">Transport</keyword>
<dbReference type="InterPro" id="IPR052017">
    <property type="entry name" value="TSUP"/>
</dbReference>
<evidence type="ECO:0000256" key="6">
    <source>
        <dbReference type="ARBA" id="ARBA00022989"/>
    </source>
</evidence>
<dbReference type="PANTHER" id="PTHR30269">
    <property type="entry name" value="TRANSMEMBRANE PROTEIN YFCA"/>
    <property type="match status" value="1"/>
</dbReference>
<comment type="subcellular location">
    <subcellularLocation>
        <location evidence="1 8">Cell membrane</location>
        <topology evidence="1 8">Multi-pass membrane protein</topology>
    </subcellularLocation>
</comment>
<dbReference type="Pfam" id="PF01925">
    <property type="entry name" value="TauE"/>
    <property type="match status" value="1"/>
</dbReference>
<keyword evidence="7 8" id="KW-0472">Membrane</keyword>
<sequence length="240" mass="26478">MEVAVFIIIILVASTLQTSTGFGFSILATPFLLLIFEPAEAIQINLVLSLVISTALIRRIRKDIDYGVLKRFIIGSSVGMFVGIIIFLMVDIDGLKRVIGIVILALTLLLIFKFRIDRNRGRDFFAGGIAGSLTTSIGMPGPPLLLYFSGTDSLKEKVRGTTLAFYLFIYTVSLIIQIVFAGTGQTVWIASLWGLPLVFMGLFVGQMLFRYINQKGFRIFTYVILVVTGIYLLMDSAGLL</sequence>
<feature type="transmembrane region" description="Helical" evidence="8">
    <location>
        <begin position="98"/>
        <end position="116"/>
    </location>
</feature>
<keyword evidence="10" id="KW-1185">Reference proteome</keyword>
<evidence type="ECO:0000256" key="8">
    <source>
        <dbReference type="RuleBase" id="RU363041"/>
    </source>
</evidence>
<keyword evidence="6 8" id="KW-1133">Transmembrane helix</keyword>
<keyword evidence="4 8" id="KW-1003">Cell membrane</keyword>
<comment type="similarity">
    <text evidence="2 8">Belongs to the 4-toluene sulfonate uptake permease (TSUP) (TC 2.A.102) family.</text>
</comment>
<protein>
    <recommendedName>
        <fullName evidence="8">Probable membrane transporter protein</fullName>
    </recommendedName>
</protein>
<dbReference type="RefSeq" id="WP_342387549.1">
    <property type="nucleotide sequence ID" value="NZ_CP138333.2"/>
</dbReference>
<dbReference type="Proteomes" id="UP001455384">
    <property type="component" value="Chromosome"/>
</dbReference>
<accession>A0ABZ3CGH0</accession>
<dbReference type="InterPro" id="IPR002781">
    <property type="entry name" value="TM_pro_TauE-like"/>
</dbReference>
<feature type="transmembrane region" description="Helical" evidence="8">
    <location>
        <begin position="216"/>
        <end position="234"/>
    </location>
</feature>
<dbReference type="PANTHER" id="PTHR30269:SF37">
    <property type="entry name" value="MEMBRANE TRANSPORTER PROTEIN"/>
    <property type="match status" value="1"/>
</dbReference>
<evidence type="ECO:0000256" key="4">
    <source>
        <dbReference type="ARBA" id="ARBA00022475"/>
    </source>
</evidence>